<dbReference type="AlphaFoldDB" id="A0A7V5H3I2"/>
<accession>A0A7V5H3I2</accession>
<feature type="region of interest" description="Disordered" evidence="1">
    <location>
        <begin position="184"/>
        <end position="213"/>
    </location>
</feature>
<proteinExistence type="predicted"/>
<dbReference type="Gene3D" id="3.30.750.140">
    <property type="match status" value="1"/>
</dbReference>
<gene>
    <name evidence="2" type="ORF">ENL21_05220</name>
</gene>
<dbReference type="Proteomes" id="UP000886111">
    <property type="component" value="Unassembled WGS sequence"/>
</dbReference>
<feature type="region of interest" description="Disordered" evidence="1">
    <location>
        <begin position="22"/>
        <end position="51"/>
    </location>
</feature>
<evidence type="ECO:0008006" key="3">
    <source>
        <dbReference type="Google" id="ProtNLM"/>
    </source>
</evidence>
<organism evidence="2">
    <name type="scientific">Caldithrix abyssi</name>
    <dbReference type="NCBI Taxonomy" id="187145"/>
    <lineage>
        <taxon>Bacteria</taxon>
        <taxon>Pseudomonadati</taxon>
        <taxon>Calditrichota</taxon>
        <taxon>Calditrichia</taxon>
        <taxon>Calditrichales</taxon>
        <taxon>Calditrichaceae</taxon>
        <taxon>Caldithrix</taxon>
    </lineage>
</organism>
<evidence type="ECO:0000256" key="1">
    <source>
        <dbReference type="SAM" id="MobiDB-lite"/>
    </source>
</evidence>
<evidence type="ECO:0000313" key="2">
    <source>
        <dbReference type="EMBL" id="HHE55161.1"/>
    </source>
</evidence>
<dbReference type="InterPro" id="IPR038610">
    <property type="entry name" value="FliK-like_C_sf"/>
</dbReference>
<feature type="compositionally biased region" description="Polar residues" evidence="1">
    <location>
        <begin position="23"/>
        <end position="48"/>
    </location>
</feature>
<sequence>MTQKESQQPLNLILKVETEEKVQQQTSSEILPNFQKTSNQPEGTQETAAENKSDTKLLKIQIHQIAHSSNNTLQNMEFVHRYGTKNVSSMDQLIARVQELVDRVRSTKLHNGSIRMSLDDTPMGKIDLKFQQHDRQLIVVVENEQIRNELIKLTPVIQQNLADKGITLNSFQVNVGQFAQSDQQKQLTSKKRGQMLNPFNSGKEVGHHESQSTLANRKFGYNTMEITV</sequence>
<comment type="caution">
    <text evidence="2">The sequence shown here is derived from an EMBL/GenBank/DDBJ whole genome shotgun (WGS) entry which is preliminary data.</text>
</comment>
<dbReference type="EMBL" id="DRTD01000384">
    <property type="protein sequence ID" value="HHE55161.1"/>
    <property type="molecule type" value="Genomic_DNA"/>
</dbReference>
<protein>
    <recommendedName>
        <fullName evidence="3">Flagellar hook-length control protein FliK</fullName>
    </recommendedName>
</protein>
<name>A0A7V5H3I2_CALAY</name>
<reference evidence="2" key="1">
    <citation type="journal article" date="2020" name="mSystems">
        <title>Genome- and Community-Level Interaction Insights into Carbon Utilization and Element Cycling Functions of Hydrothermarchaeota in Hydrothermal Sediment.</title>
        <authorList>
            <person name="Zhou Z."/>
            <person name="Liu Y."/>
            <person name="Xu W."/>
            <person name="Pan J."/>
            <person name="Luo Z.H."/>
            <person name="Li M."/>
        </authorList>
    </citation>
    <scope>NUCLEOTIDE SEQUENCE [LARGE SCALE GENOMIC DNA]</scope>
    <source>
        <strain evidence="2">HyVt-76</strain>
    </source>
</reference>